<reference evidence="1 2" key="1">
    <citation type="submission" date="2018-06" db="EMBL/GenBank/DDBJ databases">
        <authorList>
            <consortium name="Pathogen Informatics"/>
            <person name="Doyle S."/>
        </authorList>
    </citation>
    <scope>NUCLEOTIDE SEQUENCE [LARGE SCALE GENOMIC DNA]</scope>
    <source>
        <strain evidence="1 2">NCTC9828</strain>
    </source>
</reference>
<comment type="caution">
    <text evidence="1">The sequence shown here is derived from an EMBL/GenBank/DDBJ whole genome shotgun (WGS) entry which is preliminary data.</text>
</comment>
<dbReference type="EMBL" id="UHEW01000005">
    <property type="protein sequence ID" value="SUN30030.1"/>
    <property type="molecule type" value="Genomic_DNA"/>
</dbReference>
<evidence type="ECO:0000313" key="2">
    <source>
        <dbReference type="Proteomes" id="UP000255140"/>
    </source>
</evidence>
<dbReference type="Proteomes" id="UP000255140">
    <property type="component" value="Unassembled WGS sequence"/>
</dbReference>
<proteinExistence type="predicted"/>
<organism evidence="1 2">
    <name type="scientific">Streptococcus agalactiae</name>
    <dbReference type="NCBI Taxonomy" id="1311"/>
    <lineage>
        <taxon>Bacteria</taxon>
        <taxon>Bacillati</taxon>
        <taxon>Bacillota</taxon>
        <taxon>Bacilli</taxon>
        <taxon>Lactobacillales</taxon>
        <taxon>Streptococcaceae</taxon>
        <taxon>Streptococcus</taxon>
    </lineage>
</organism>
<protein>
    <submittedName>
        <fullName evidence="1">Uncharacterized protein</fullName>
    </submittedName>
</protein>
<dbReference type="AlphaFoldDB" id="A0AB74H795"/>
<evidence type="ECO:0000313" key="1">
    <source>
        <dbReference type="EMBL" id="SUN30030.1"/>
    </source>
</evidence>
<name>A0AB74H795_STRAG</name>
<accession>A0AB74H795</accession>
<gene>
    <name evidence="1" type="ORF">NCTC9828_02178</name>
</gene>
<sequence>MARITVIFKKVPGKTGLFFELFVNRFFKKVDNKKLLYNML</sequence>